<evidence type="ECO:0000313" key="1">
    <source>
        <dbReference type="EMBL" id="EPP23667.1"/>
    </source>
</evidence>
<dbReference type="Proteomes" id="UP000014854">
    <property type="component" value="Unassembled WGS sequence"/>
</dbReference>
<name>S7I6U8_VIBFL</name>
<evidence type="ECO:0000313" key="2">
    <source>
        <dbReference type="Proteomes" id="UP000014854"/>
    </source>
</evidence>
<proteinExistence type="predicted"/>
<sequence>MQKETTEPTSVTIHHLKSQKKKASAMLAFSLENNWITVAA</sequence>
<gene>
    <name evidence="1" type="ORF">L910_3576</name>
</gene>
<organism evidence="1 2">
    <name type="scientific">Vibrio fluvialis PG41</name>
    <dbReference type="NCBI Taxonomy" id="1336752"/>
    <lineage>
        <taxon>Bacteria</taxon>
        <taxon>Pseudomonadati</taxon>
        <taxon>Pseudomonadota</taxon>
        <taxon>Gammaproteobacteria</taxon>
        <taxon>Vibrionales</taxon>
        <taxon>Vibrionaceae</taxon>
        <taxon>Vibrio</taxon>
    </lineage>
</organism>
<dbReference type="PATRIC" id="fig|1336752.4.peg.1277"/>
<reference evidence="1 2" key="1">
    <citation type="journal article" date="2013" name="Gut Pathog.">
        <title>Evidence of a new metabolic capacity in an emerging diarrheal pathogen: lessons from the draft genomes of Vibrio fluvialis strains PG41 and I21563.</title>
        <authorList>
            <person name="Khatri I."/>
            <person name="Mahajan S."/>
            <person name="Dureja C."/>
            <person name="Subramanian S."/>
            <person name="Raychaudhuri S."/>
        </authorList>
    </citation>
    <scope>NUCLEOTIDE SEQUENCE [LARGE SCALE GENOMIC DNA]</scope>
    <source>
        <strain evidence="1 2">PG41</strain>
    </source>
</reference>
<dbReference type="AlphaFoldDB" id="S7I6U8"/>
<comment type="caution">
    <text evidence="1">The sequence shown here is derived from an EMBL/GenBank/DDBJ whole genome shotgun (WGS) entry which is preliminary data.</text>
</comment>
<accession>S7I6U8</accession>
<protein>
    <submittedName>
        <fullName evidence="1">Uncharacterized protein</fullName>
    </submittedName>
</protein>
<dbReference type="EMBL" id="ASXS01000005">
    <property type="protein sequence ID" value="EPP23667.1"/>
    <property type="molecule type" value="Genomic_DNA"/>
</dbReference>